<sequence length="97" mass="11097">MQTNCPTHKQDRGDRDGLHAKSLSRMTSESKQQRIRTCLTPAPEEEDPVPFRKLDTVPLSSSPKLLHERIFQKTLLSPINRTTKPLFPRQSTSNQTN</sequence>
<evidence type="ECO:0000313" key="3">
    <source>
        <dbReference type="Proteomes" id="UP000283530"/>
    </source>
</evidence>
<organism evidence="2 3">
    <name type="scientific">Cinnamomum micranthum f. kanehirae</name>
    <dbReference type="NCBI Taxonomy" id="337451"/>
    <lineage>
        <taxon>Eukaryota</taxon>
        <taxon>Viridiplantae</taxon>
        <taxon>Streptophyta</taxon>
        <taxon>Embryophyta</taxon>
        <taxon>Tracheophyta</taxon>
        <taxon>Spermatophyta</taxon>
        <taxon>Magnoliopsida</taxon>
        <taxon>Magnoliidae</taxon>
        <taxon>Laurales</taxon>
        <taxon>Lauraceae</taxon>
        <taxon>Cinnamomum</taxon>
    </lineage>
</organism>
<comment type="caution">
    <text evidence="2">The sequence shown here is derived from an EMBL/GenBank/DDBJ whole genome shotgun (WGS) entry which is preliminary data.</text>
</comment>
<proteinExistence type="predicted"/>
<accession>A0A443P886</accession>
<keyword evidence="3" id="KW-1185">Reference proteome</keyword>
<dbReference type="Proteomes" id="UP000283530">
    <property type="component" value="Unassembled WGS sequence"/>
</dbReference>
<name>A0A443P886_9MAGN</name>
<dbReference type="EMBL" id="QPKB01000006">
    <property type="protein sequence ID" value="RWR86995.1"/>
    <property type="molecule type" value="Genomic_DNA"/>
</dbReference>
<evidence type="ECO:0000256" key="1">
    <source>
        <dbReference type="SAM" id="MobiDB-lite"/>
    </source>
</evidence>
<dbReference type="AlphaFoldDB" id="A0A443P886"/>
<evidence type="ECO:0000313" key="2">
    <source>
        <dbReference type="EMBL" id="RWR86995.1"/>
    </source>
</evidence>
<feature type="compositionally biased region" description="Basic and acidic residues" evidence="1">
    <location>
        <begin position="8"/>
        <end position="19"/>
    </location>
</feature>
<reference evidence="2 3" key="1">
    <citation type="journal article" date="2019" name="Nat. Plants">
        <title>Stout camphor tree genome fills gaps in understanding of flowering plant genome evolution.</title>
        <authorList>
            <person name="Chaw S.M."/>
            <person name="Liu Y.C."/>
            <person name="Wu Y.W."/>
            <person name="Wang H.Y."/>
            <person name="Lin C.I."/>
            <person name="Wu C.S."/>
            <person name="Ke H.M."/>
            <person name="Chang L.Y."/>
            <person name="Hsu C.Y."/>
            <person name="Yang H.T."/>
            <person name="Sudianto E."/>
            <person name="Hsu M.H."/>
            <person name="Wu K.P."/>
            <person name="Wang L.N."/>
            <person name="Leebens-Mack J.H."/>
            <person name="Tsai I.J."/>
        </authorList>
    </citation>
    <scope>NUCLEOTIDE SEQUENCE [LARGE SCALE GENOMIC DNA]</scope>
    <source>
        <strain evidence="3">cv. Chaw 1501</strain>
        <tissue evidence="2">Young leaves</tissue>
    </source>
</reference>
<feature type="region of interest" description="Disordered" evidence="1">
    <location>
        <begin position="1"/>
        <end position="50"/>
    </location>
</feature>
<protein>
    <submittedName>
        <fullName evidence="2">Uncharacterized protein</fullName>
    </submittedName>
</protein>
<gene>
    <name evidence="2" type="ORF">CKAN_01592200</name>
</gene>